<proteinExistence type="inferred from homology"/>
<evidence type="ECO:0000313" key="6">
    <source>
        <dbReference type="EMBL" id="PMR73598.1"/>
    </source>
</evidence>
<evidence type="ECO:0000256" key="2">
    <source>
        <dbReference type="ARBA" id="ARBA00023239"/>
    </source>
</evidence>
<keyword evidence="2" id="KW-0456">Lyase</keyword>
<dbReference type="CDD" id="cd03141">
    <property type="entry name" value="GATase1_Hsp31_like"/>
    <property type="match status" value="1"/>
</dbReference>
<feature type="compositionally biased region" description="Polar residues" evidence="4">
    <location>
        <begin position="37"/>
        <end position="50"/>
    </location>
</feature>
<feature type="domain" description="DJ-1/PfpI" evidence="5">
    <location>
        <begin position="208"/>
        <end position="405"/>
    </location>
</feature>
<protein>
    <recommendedName>
        <fullName evidence="5">DJ-1/PfpI domain-containing protein</fullName>
    </recommendedName>
</protein>
<feature type="region of interest" description="Disordered" evidence="4">
    <location>
        <begin position="1"/>
        <end position="51"/>
    </location>
</feature>
<dbReference type="GO" id="GO:0019172">
    <property type="term" value="F:glyoxalase III activity"/>
    <property type="evidence" value="ECO:0007669"/>
    <property type="project" value="TreeGrafter"/>
</dbReference>
<dbReference type="Proteomes" id="UP000235803">
    <property type="component" value="Unassembled WGS sequence"/>
</dbReference>
<comment type="similarity">
    <text evidence="3">Belongs to the peptidase C56 family. HSP31-like subfamily.</text>
</comment>
<organism evidence="6 7">
    <name type="scientific">Billgrantia endophytica</name>
    <dbReference type="NCBI Taxonomy" id="2033802"/>
    <lineage>
        <taxon>Bacteria</taxon>
        <taxon>Pseudomonadati</taxon>
        <taxon>Pseudomonadota</taxon>
        <taxon>Gammaproteobacteria</taxon>
        <taxon>Oceanospirillales</taxon>
        <taxon>Halomonadaceae</taxon>
        <taxon>Billgrantia</taxon>
    </lineage>
</organism>
<dbReference type="GO" id="GO:0015035">
    <property type="term" value="F:protein-disulfide reductase activity"/>
    <property type="evidence" value="ECO:0007669"/>
    <property type="project" value="InterPro"/>
</dbReference>
<dbReference type="AlphaFoldDB" id="A0A2N7TZJ3"/>
<evidence type="ECO:0000313" key="7">
    <source>
        <dbReference type="Proteomes" id="UP000235803"/>
    </source>
</evidence>
<feature type="region of interest" description="Disordered" evidence="4">
    <location>
        <begin position="228"/>
        <end position="256"/>
    </location>
</feature>
<dbReference type="Gene3D" id="3.40.50.880">
    <property type="match status" value="1"/>
</dbReference>
<dbReference type="InterPro" id="IPR007263">
    <property type="entry name" value="DCC1-like"/>
</dbReference>
<keyword evidence="1" id="KW-0346">Stress response</keyword>
<dbReference type="InterPro" id="IPR029062">
    <property type="entry name" value="Class_I_gatase-like"/>
</dbReference>
<dbReference type="Pfam" id="PF04134">
    <property type="entry name" value="DCC1-like"/>
    <property type="match status" value="1"/>
</dbReference>
<feature type="compositionally biased region" description="Basic and acidic residues" evidence="4">
    <location>
        <begin position="21"/>
        <end position="33"/>
    </location>
</feature>
<dbReference type="SUPFAM" id="SSF52317">
    <property type="entry name" value="Class I glutamine amidotransferase-like"/>
    <property type="match status" value="1"/>
</dbReference>
<comment type="caution">
    <text evidence="6">The sequence shown here is derived from an EMBL/GenBank/DDBJ whole genome shotgun (WGS) entry which is preliminary data.</text>
</comment>
<dbReference type="PANTHER" id="PTHR48094:SF11">
    <property type="entry name" value="GLUTATHIONE-INDEPENDENT GLYOXALASE HSP31-RELATED"/>
    <property type="match status" value="1"/>
</dbReference>
<dbReference type="GO" id="GO:0005737">
    <property type="term" value="C:cytoplasm"/>
    <property type="evidence" value="ECO:0007669"/>
    <property type="project" value="TreeGrafter"/>
</dbReference>
<evidence type="ECO:0000256" key="1">
    <source>
        <dbReference type="ARBA" id="ARBA00023016"/>
    </source>
</evidence>
<dbReference type="OrthoDB" id="9792284at2"/>
<gene>
    <name evidence="6" type="ORF">C1H69_16910</name>
</gene>
<dbReference type="InterPro" id="IPR050325">
    <property type="entry name" value="Prot/Nucl_acid_deglycase"/>
</dbReference>
<evidence type="ECO:0000256" key="4">
    <source>
        <dbReference type="SAM" id="MobiDB-lite"/>
    </source>
</evidence>
<dbReference type="GO" id="GO:0019243">
    <property type="term" value="P:methylglyoxal catabolic process to D-lactate via S-lactoyl-glutathione"/>
    <property type="evidence" value="ECO:0007669"/>
    <property type="project" value="TreeGrafter"/>
</dbReference>
<reference evidence="6 7" key="1">
    <citation type="submission" date="2018-01" db="EMBL/GenBank/DDBJ databases">
        <title>Halomonas endophytica sp. nov., isolated from storage liquid in the stems of Populus euphratica.</title>
        <authorList>
            <person name="Chen C."/>
        </authorList>
    </citation>
    <scope>NUCLEOTIDE SEQUENCE [LARGE SCALE GENOMIC DNA]</scope>
    <source>
        <strain evidence="6 7">MC28</strain>
    </source>
</reference>
<keyword evidence="7" id="KW-1185">Reference proteome</keyword>
<evidence type="ECO:0000256" key="3">
    <source>
        <dbReference type="ARBA" id="ARBA00038493"/>
    </source>
</evidence>
<dbReference type="PANTHER" id="PTHR48094">
    <property type="entry name" value="PROTEIN/NUCLEIC ACID DEGLYCASE DJ-1-RELATED"/>
    <property type="match status" value="1"/>
</dbReference>
<name>A0A2N7TZJ3_9GAMM</name>
<evidence type="ECO:0000259" key="5">
    <source>
        <dbReference type="Pfam" id="PF01965"/>
    </source>
</evidence>
<accession>A0A2N7TZJ3</accession>
<dbReference type="InterPro" id="IPR002818">
    <property type="entry name" value="DJ-1/PfpI"/>
</dbReference>
<dbReference type="EMBL" id="PNRF01000034">
    <property type="protein sequence ID" value="PMR73598.1"/>
    <property type="molecule type" value="Genomic_DNA"/>
</dbReference>
<dbReference type="Pfam" id="PF01965">
    <property type="entry name" value="DJ-1_PfpI"/>
    <property type="match status" value="1"/>
</dbReference>
<sequence>MLAYAEFPKGQGCTMSGWRSPESRRWRDLKESEMTENDSATASKDGSGSQPRLRLVYDGECPMCRRYVRWQRIRREVGELELIDARQDSEARRELTHLGIDLDQGFALQIGERWYHGSEALHRLTLLGTRNGVFNRLMYRLFASQERTARLYPMLKACRNGLLGVLGKGRICHRQHQQESSMNSRILMVLTSHDRLGDTGQPTGFWLEELAAPYYTCLDAGAEVVLASPKGGKPPLDPKSDAEESQTEATRRFQQDARAQQQLANTHRLSEVRADDFDAIFYPGGHGPLWDLVEDADSIRLIEAFWAQQKPVAAVCHAPIALLHARDAEGEPIIRGRQVTGFTNGEESAVGLTEVVPHLVENALIAGGAHYSKADDFTPYTRRDGQLITGQNPPSSEPVAKLLLEALGK</sequence>